<dbReference type="EMBL" id="FNVT01000006">
    <property type="protein sequence ID" value="SEG89523.1"/>
    <property type="molecule type" value="Genomic_DNA"/>
</dbReference>
<name>A0A1H6DXS2_9ACTN</name>
<dbReference type="InterPro" id="IPR002560">
    <property type="entry name" value="Transposase_DDE"/>
</dbReference>
<proteinExistence type="predicted"/>
<evidence type="ECO:0000259" key="1">
    <source>
        <dbReference type="Pfam" id="PF01610"/>
    </source>
</evidence>
<keyword evidence="3" id="KW-1185">Reference proteome</keyword>
<evidence type="ECO:0000313" key="3">
    <source>
        <dbReference type="Proteomes" id="UP000236732"/>
    </source>
</evidence>
<gene>
    <name evidence="2" type="ORF">SAMN05444920_106467</name>
</gene>
<dbReference type="AlphaFoldDB" id="A0A1H6DXS2"/>
<evidence type="ECO:0000313" key="2">
    <source>
        <dbReference type="EMBL" id="SEG89523.1"/>
    </source>
</evidence>
<dbReference type="Pfam" id="PF01610">
    <property type="entry name" value="DDE_Tnp_ISL3"/>
    <property type="match status" value="1"/>
</dbReference>
<organism evidence="2 3">
    <name type="scientific">Nonomuraea solani</name>
    <dbReference type="NCBI Taxonomy" id="1144553"/>
    <lineage>
        <taxon>Bacteria</taxon>
        <taxon>Bacillati</taxon>
        <taxon>Actinomycetota</taxon>
        <taxon>Actinomycetes</taxon>
        <taxon>Streptosporangiales</taxon>
        <taxon>Streptosporangiaceae</taxon>
        <taxon>Nonomuraea</taxon>
    </lineage>
</organism>
<sequence length="49" mass="5354">MVAALALPYSNGPTEGVVNKIKLLKRQTYGKAGLSLLRKRILLAQKHHG</sequence>
<accession>A0A1H6DXS2</accession>
<feature type="domain" description="Transposase IS204/IS1001/IS1096/IS1165 DDE" evidence="1">
    <location>
        <begin position="5"/>
        <end position="41"/>
    </location>
</feature>
<dbReference type="Proteomes" id="UP000236732">
    <property type="component" value="Unassembled WGS sequence"/>
</dbReference>
<protein>
    <submittedName>
        <fullName evidence="2">Transposase</fullName>
    </submittedName>
</protein>
<reference evidence="2 3" key="1">
    <citation type="submission" date="2016-10" db="EMBL/GenBank/DDBJ databases">
        <authorList>
            <person name="de Groot N.N."/>
        </authorList>
    </citation>
    <scope>NUCLEOTIDE SEQUENCE [LARGE SCALE GENOMIC DNA]</scope>
    <source>
        <strain evidence="2 3">CGMCC 4.7037</strain>
    </source>
</reference>